<name>X0T1X6_9ZZZZ</name>
<evidence type="ECO:0000313" key="1">
    <source>
        <dbReference type="EMBL" id="GAF70035.1"/>
    </source>
</evidence>
<dbReference type="AlphaFoldDB" id="X0T1X6"/>
<accession>X0T1X6</accession>
<protein>
    <submittedName>
        <fullName evidence="1">Uncharacterized protein</fullName>
    </submittedName>
</protein>
<feature type="non-terminal residue" evidence="1">
    <location>
        <position position="79"/>
    </location>
</feature>
<proteinExistence type="predicted"/>
<sequence length="79" mass="9065">MMTRREHLLKILEEECGELAHVTSKAMRFGLGDIKPGGRITNAKEIYLEFVHIIAMIEMLEKENIINPPNEFELVVNKA</sequence>
<gene>
    <name evidence="1" type="ORF">S01H1_12721</name>
</gene>
<reference evidence="1" key="1">
    <citation type="journal article" date="2014" name="Front. Microbiol.">
        <title>High frequency of phylogenetically diverse reductive dehalogenase-homologous genes in deep subseafloor sedimentary metagenomes.</title>
        <authorList>
            <person name="Kawai M."/>
            <person name="Futagami T."/>
            <person name="Toyoda A."/>
            <person name="Takaki Y."/>
            <person name="Nishi S."/>
            <person name="Hori S."/>
            <person name="Arai W."/>
            <person name="Tsubouchi T."/>
            <person name="Morono Y."/>
            <person name="Uchiyama I."/>
            <person name="Ito T."/>
            <person name="Fujiyama A."/>
            <person name="Inagaki F."/>
            <person name="Takami H."/>
        </authorList>
    </citation>
    <scope>NUCLEOTIDE SEQUENCE</scope>
    <source>
        <strain evidence="1">Expedition CK06-06</strain>
    </source>
</reference>
<organism evidence="1">
    <name type="scientific">marine sediment metagenome</name>
    <dbReference type="NCBI Taxonomy" id="412755"/>
    <lineage>
        <taxon>unclassified sequences</taxon>
        <taxon>metagenomes</taxon>
        <taxon>ecological metagenomes</taxon>
    </lineage>
</organism>
<dbReference type="EMBL" id="BARS01006542">
    <property type="protein sequence ID" value="GAF70035.1"/>
    <property type="molecule type" value="Genomic_DNA"/>
</dbReference>
<comment type="caution">
    <text evidence="1">The sequence shown here is derived from an EMBL/GenBank/DDBJ whole genome shotgun (WGS) entry which is preliminary data.</text>
</comment>